<reference evidence="2" key="1">
    <citation type="submission" date="2018-01" db="EMBL/GenBank/DDBJ databases">
        <title>An insight into the sialome of Amazonian anophelines.</title>
        <authorList>
            <person name="Ribeiro J.M."/>
            <person name="Scarpassa V."/>
            <person name="Calvo E."/>
        </authorList>
    </citation>
    <scope>NUCLEOTIDE SEQUENCE</scope>
</reference>
<evidence type="ECO:0000313" key="2">
    <source>
        <dbReference type="EMBL" id="MBW76233.1"/>
    </source>
</evidence>
<proteinExistence type="predicted"/>
<dbReference type="EMBL" id="GGFL01012055">
    <property type="protein sequence ID" value="MBW76233.1"/>
    <property type="molecule type" value="Transcribed_RNA"/>
</dbReference>
<keyword evidence="1" id="KW-0812">Transmembrane</keyword>
<keyword evidence="1" id="KW-1133">Transmembrane helix</keyword>
<organism evidence="2">
    <name type="scientific">Anopheles darlingi</name>
    <name type="common">Mosquito</name>
    <dbReference type="NCBI Taxonomy" id="43151"/>
    <lineage>
        <taxon>Eukaryota</taxon>
        <taxon>Metazoa</taxon>
        <taxon>Ecdysozoa</taxon>
        <taxon>Arthropoda</taxon>
        <taxon>Hexapoda</taxon>
        <taxon>Insecta</taxon>
        <taxon>Pterygota</taxon>
        <taxon>Neoptera</taxon>
        <taxon>Endopterygota</taxon>
        <taxon>Diptera</taxon>
        <taxon>Nematocera</taxon>
        <taxon>Culicoidea</taxon>
        <taxon>Culicidae</taxon>
        <taxon>Anophelinae</taxon>
        <taxon>Anopheles</taxon>
    </lineage>
</organism>
<accession>A0A2M4DFD6</accession>
<dbReference type="AlphaFoldDB" id="A0A2M4DFD6"/>
<feature type="transmembrane region" description="Helical" evidence="1">
    <location>
        <begin position="12"/>
        <end position="31"/>
    </location>
</feature>
<sequence>MVRMDPAPNAKAYPPVATAVIVAAAAVAVAVEAVKHQSRKHGIPIAAALTSSSMRFTHSTPSLSYRAW</sequence>
<evidence type="ECO:0000256" key="1">
    <source>
        <dbReference type="SAM" id="Phobius"/>
    </source>
</evidence>
<keyword evidence="1" id="KW-0472">Membrane</keyword>
<protein>
    <submittedName>
        <fullName evidence="2">Putative secreted protein</fullName>
    </submittedName>
</protein>
<name>A0A2M4DFD6_ANODA</name>